<protein>
    <recommendedName>
        <fullName evidence="4">Flavoprotein involved in K+ transport</fullName>
    </recommendedName>
</protein>
<gene>
    <name evidence="2" type="ORF">LYNGBM3L_31740</name>
</gene>
<dbReference type="HOGENOM" id="CLU_037483_0_0_3"/>
<dbReference type="eggNOG" id="COG2072">
    <property type="taxonomic scope" value="Bacteria"/>
</dbReference>
<accession>F4XU23</accession>
<dbReference type="GO" id="GO:0004497">
    <property type="term" value="F:monooxygenase activity"/>
    <property type="evidence" value="ECO:0007669"/>
    <property type="project" value="TreeGrafter"/>
</dbReference>
<sequence length="408" mass="45370">MFVRKLAFFLYNDYNCHKVSIRDCLLVNKTNDRFEVVIVGAGAAGIGCGVVLKDLGIENFVIVERHQVGASFRRWAEEMRFITPSFPSHGFGLLDLNAVVLNTSPALSFRKEHLSGKEYALYLETVAEHFQLPIKTETNVKTMAALPQGKGFVLETSKGELRSRSASASLRSQFVIWAAGEFQYPNLNPFPGAELCIHNSQIRSWTELKGKEFVVVGGYESGVDAASNLAELGKKVKLIDRQSSWSNLDSDPSVSLSPYSLKRLEIAYSMGRVELIGEQHIEAVKAVKKGYVVESEYEQWFSSTPPILCTGFDSSLKQIAPLFDWSNGYAALTQEDESTLTPGLFVVGPSVRHGDIIFCFIYKFRQRFAVVGNAIAQRLGIDPTPLEAYRREGLFLDDLSCCNNDCVC</sequence>
<keyword evidence="3" id="KW-1185">Reference proteome</keyword>
<dbReference type="InterPro" id="IPR050982">
    <property type="entry name" value="Auxin_biosynth/cation_transpt"/>
</dbReference>
<evidence type="ECO:0008006" key="4">
    <source>
        <dbReference type="Google" id="ProtNLM"/>
    </source>
</evidence>
<dbReference type="AlphaFoldDB" id="F4XU23"/>
<dbReference type="Proteomes" id="UP000003959">
    <property type="component" value="Unassembled WGS sequence"/>
</dbReference>
<evidence type="ECO:0000313" key="3">
    <source>
        <dbReference type="Proteomes" id="UP000003959"/>
    </source>
</evidence>
<dbReference type="EMBL" id="GL890930">
    <property type="protein sequence ID" value="EGJ31999.1"/>
    <property type="molecule type" value="Genomic_DNA"/>
</dbReference>
<dbReference type="Pfam" id="PF13738">
    <property type="entry name" value="Pyr_redox_3"/>
    <property type="match status" value="1"/>
</dbReference>
<dbReference type="InterPro" id="IPR036188">
    <property type="entry name" value="FAD/NAD-bd_sf"/>
</dbReference>
<dbReference type="Gene3D" id="3.50.50.60">
    <property type="entry name" value="FAD/NAD(P)-binding domain"/>
    <property type="match status" value="2"/>
</dbReference>
<organism evidence="2 3">
    <name type="scientific">Moorena producens 3L</name>
    <dbReference type="NCBI Taxonomy" id="489825"/>
    <lineage>
        <taxon>Bacteria</taxon>
        <taxon>Bacillati</taxon>
        <taxon>Cyanobacteriota</taxon>
        <taxon>Cyanophyceae</taxon>
        <taxon>Coleofasciculales</taxon>
        <taxon>Coleofasciculaceae</taxon>
        <taxon>Moorena</taxon>
    </lineage>
</organism>
<proteinExistence type="predicted"/>
<dbReference type="PANTHER" id="PTHR43539:SF89">
    <property type="entry name" value="NAD(P)-BINDING DOMAIN-CONTAINING PROTEIN"/>
    <property type="match status" value="1"/>
</dbReference>
<name>F4XU23_9CYAN</name>
<dbReference type="GO" id="GO:0050660">
    <property type="term" value="F:flavin adenine dinucleotide binding"/>
    <property type="evidence" value="ECO:0007669"/>
    <property type="project" value="TreeGrafter"/>
</dbReference>
<dbReference type="SUPFAM" id="SSF51905">
    <property type="entry name" value="FAD/NAD(P)-binding domain"/>
    <property type="match status" value="2"/>
</dbReference>
<dbReference type="PRINTS" id="PR00368">
    <property type="entry name" value="FADPNR"/>
</dbReference>
<reference evidence="3" key="1">
    <citation type="journal article" date="2011" name="Proc. Natl. Acad. Sci. U.S.A.">
        <title>Genomic insights into the physiology and ecology of the marine filamentous cyanobacterium Lyngbya majuscula.</title>
        <authorList>
            <person name="Jones A.C."/>
            <person name="Monroe E.A."/>
            <person name="Podell S."/>
            <person name="Hess W.R."/>
            <person name="Klages S."/>
            <person name="Esquenazi E."/>
            <person name="Niessen S."/>
            <person name="Hoover H."/>
            <person name="Rothmann M."/>
            <person name="Lasken R.S."/>
            <person name="Yates J.R.III."/>
            <person name="Reinhardt R."/>
            <person name="Kube M."/>
            <person name="Burkart M.D."/>
            <person name="Allen E.E."/>
            <person name="Dorrestein P.C."/>
            <person name="Gerwick W.H."/>
            <person name="Gerwick L."/>
        </authorList>
    </citation>
    <scope>NUCLEOTIDE SEQUENCE [LARGE SCALE GENOMIC DNA]</scope>
    <source>
        <strain evidence="3">3L</strain>
    </source>
</reference>
<evidence type="ECO:0000256" key="1">
    <source>
        <dbReference type="ARBA" id="ARBA00023002"/>
    </source>
</evidence>
<evidence type="ECO:0000313" key="2">
    <source>
        <dbReference type="EMBL" id="EGJ31999.1"/>
    </source>
</evidence>
<keyword evidence="1" id="KW-0560">Oxidoreductase</keyword>
<dbReference type="PRINTS" id="PR00411">
    <property type="entry name" value="PNDRDTASEI"/>
</dbReference>
<dbReference type="PANTHER" id="PTHR43539">
    <property type="entry name" value="FLAVIN-BINDING MONOOXYGENASE-LIKE PROTEIN (AFU_ORTHOLOGUE AFUA_4G09220)"/>
    <property type="match status" value="1"/>
</dbReference>